<feature type="non-terminal residue" evidence="1">
    <location>
        <position position="1"/>
    </location>
</feature>
<dbReference type="EMBL" id="ACGU01000098">
    <property type="protein sequence ID" value="EEJ71283.1"/>
    <property type="molecule type" value="Genomic_DNA"/>
</dbReference>
<sequence length="133" mass="16073">LKFLFDIILKNIVKENFVNKKKKRKKVLKEVEKMEEIIGFLFENTTYYYLSTVPKNINNEASFYDGYQDWCDKSYLPDFAKGVTRIIFAMMEYNYAEVYLKPEWWPKKKSKYSKYLGKNIRDIGFSKLEEIIK</sequence>
<gene>
    <name evidence="1" type="ORF">HMPREF0548_1851</name>
</gene>
<dbReference type="Proteomes" id="UP000005583">
    <property type="component" value="Unassembled WGS sequence"/>
</dbReference>
<name>C2EQA5_9LACO</name>
<accession>C2EQA5</accession>
<proteinExistence type="predicted"/>
<evidence type="ECO:0000313" key="1">
    <source>
        <dbReference type="EMBL" id="EEJ71283.1"/>
    </source>
</evidence>
<comment type="caution">
    <text evidence="1">The sequence shown here is derived from an EMBL/GenBank/DDBJ whole genome shotgun (WGS) entry which is preliminary data.</text>
</comment>
<dbReference type="AlphaFoldDB" id="C2EQA5"/>
<keyword evidence="2" id="KW-1185">Reference proteome</keyword>
<reference evidence="1 2" key="1">
    <citation type="submission" date="2009-01" db="EMBL/GenBank/DDBJ databases">
        <authorList>
            <person name="Qin X."/>
            <person name="Bachman B."/>
            <person name="Battles P."/>
            <person name="Bell A."/>
            <person name="Bess C."/>
            <person name="Bickham C."/>
            <person name="Chaboub L."/>
            <person name="Chen D."/>
            <person name="Coyle M."/>
            <person name="Deiros D.R."/>
            <person name="Dinh H."/>
            <person name="Forbes L."/>
            <person name="Fowler G."/>
            <person name="Francisco L."/>
            <person name="Fu Q."/>
            <person name="Gubbala S."/>
            <person name="Hale W."/>
            <person name="Han Y."/>
            <person name="Hemphill L."/>
            <person name="Highlander S.K."/>
            <person name="Hirani K."/>
            <person name="Hogues M."/>
            <person name="Jackson L."/>
            <person name="Jakkamsetti A."/>
            <person name="Javaid M."/>
            <person name="Jiang H."/>
            <person name="Korchina V."/>
            <person name="Kovar C."/>
            <person name="Lara F."/>
            <person name="Lee S."/>
            <person name="Mata R."/>
            <person name="Mathew T."/>
            <person name="Moen C."/>
            <person name="Morales K."/>
            <person name="Munidasa M."/>
            <person name="Nazareth L."/>
            <person name="Ngo R."/>
            <person name="Nguyen L."/>
            <person name="Okwuonu G."/>
            <person name="Ongeri F."/>
            <person name="Patil S."/>
            <person name="Petrosino J."/>
            <person name="Pham C."/>
            <person name="Pham P."/>
            <person name="Pu L.-L."/>
            <person name="Puazo M."/>
            <person name="Raj R."/>
            <person name="Reid J."/>
            <person name="Rouhana J."/>
            <person name="Saada N."/>
            <person name="Shang Y."/>
            <person name="Simmons D."/>
            <person name="Thornton R."/>
            <person name="Warren J."/>
            <person name="Weissenberger G."/>
            <person name="Zhang J."/>
            <person name="Zhang L."/>
            <person name="Zhou C."/>
            <person name="Zhu D."/>
            <person name="Muzny D."/>
            <person name="Worley K."/>
            <person name="Gibbs R."/>
        </authorList>
    </citation>
    <scope>NUCLEOTIDE SEQUENCE [LARGE SCALE GENOMIC DNA]</scope>
    <source>
        <strain evidence="1 2">DSM 16047</strain>
    </source>
</reference>
<protein>
    <submittedName>
        <fullName evidence="1">Uncharacterized protein</fullName>
    </submittedName>
</protein>
<organism evidence="1 2">
    <name type="scientific">Lactobacillus ultunensis DSM 16047</name>
    <dbReference type="NCBI Taxonomy" id="525365"/>
    <lineage>
        <taxon>Bacteria</taxon>
        <taxon>Bacillati</taxon>
        <taxon>Bacillota</taxon>
        <taxon>Bacilli</taxon>
        <taxon>Lactobacillales</taxon>
        <taxon>Lactobacillaceae</taxon>
        <taxon>Lactobacillus</taxon>
    </lineage>
</organism>
<evidence type="ECO:0000313" key="2">
    <source>
        <dbReference type="Proteomes" id="UP000005583"/>
    </source>
</evidence>
<dbReference type="HOGENOM" id="CLU_1900645_0_0_9"/>
<feature type="non-terminal residue" evidence="1">
    <location>
        <position position="133"/>
    </location>
</feature>
<dbReference type="eggNOG" id="ENOG5033IZD">
    <property type="taxonomic scope" value="Bacteria"/>
</dbReference>